<evidence type="ECO:0000256" key="1">
    <source>
        <dbReference type="SAM" id="MobiDB-lite"/>
    </source>
</evidence>
<feature type="region of interest" description="Disordered" evidence="1">
    <location>
        <begin position="1"/>
        <end position="29"/>
    </location>
</feature>
<organism evidence="2 3">
    <name type="scientific">[Actinomadura] parvosata subsp. kistnae</name>
    <dbReference type="NCBI Taxonomy" id="1909395"/>
    <lineage>
        <taxon>Bacteria</taxon>
        <taxon>Bacillati</taxon>
        <taxon>Actinomycetota</taxon>
        <taxon>Actinomycetes</taxon>
        <taxon>Streptosporangiales</taxon>
        <taxon>Streptosporangiaceae</taxon>
        <taxon>Nonomuraea</taxon>
    </lineage>
</organism>
<feature type="compositionally biased region" description="Low complexity" evidence="1">
    <location>
        <begin position="1"/>
        <end position="10"/>
    </location>
</feature>
<name>A0A1V0A9Z9_9ACTN</name>
<proteinExistence type="predicted"/>
<evidence type="ECO:0000313" key="2">
    <source>
        <dbReference type="EMBL" id="AQZ67036.1"/>
    </source>
</evidence>
<dbReference type="KEGG" id="noa:BKM31_41290"/>
<keyword evidence="3" id="KW-1185">Reference proteome</keyword>
<accession>A0A1V0A9Z9</accession>
<protein>
    <recommendedName>
        <fullName evidence="4">Collagen-like protein</fullName>
    </recommendedName>
</protein>
<dbReference type="EMBL" id="CP017717">
    <property type="protein sequence ID" value="AQZ67036.1"/>
    <property type="molecule type" value="Genomic_DNA"/>
</dbReference>
<reference evidence="3" key="1">
    <citation type="journal article" date="2017" name="Med. Chem. Commun.">
        <title>Nonomuraea sp. ATCC 55076 harbours the largest actinomycete chromosome to date and the kistamicin biosynthetic gene cluster.</title>
        <authorList>
            <person name="Nazari B."/>
            <person name="Forneris C.C."/>
            <person name="Gibson M.I."/>
            <person name="Moon K."/>
            <person name="Schramma K.R."/>
            <person name="Seyedsayamdost M.R."/>
        </authorList>
    </citation>
    <scope>NUCLEOTIDE SEQUENCE [LARGE SCALE GENOMIC DNA]</scope>
    <source>
        <strain evidence="3">ATCC 55076</strain>
    </source>
</reference>
<evidence type="ECO:0008006" key="4">
    <source>
        <dbReference type="Google" id="ProtNLM"/>
    </source>
</evidence>
<dbReference type="Proteomes" id="UP000190797">
    <property type="component" value="Chromosome"/>
</dbReference>
<dbReference type="AlphaFoldDB" id="A0A1V0A9Z9"/>
<dbReference type="RefSeq" id="WP_222107711.1">
    <property type="nucleotide sequence ID" value="NZ_CP017717.1"/>
</dbReference>
<sequence length="109" mass="11224">MGKTGPIGKTGPKGDRGPVGPHGPAPTLKLMAKRGPEVYVHAHHSVRVTGGSCPAGSVPISGGYDWHGTHVNASIVESLAAGNKWQMMFTNHSGKGDDVSVITQCLTGK</sequence>
<gene>
    <name evidence="2" type="ORF">BKM31_41290</name>
</gene>
<evidence type="ECO:0000313" key="3">
    <source>
        <dbReference type="Proteomes" id="UP000190797"/>
    </source>
</evidence>